<proteinExistence type="predicted"/>
<reference evidence="7" key="1">
    <citation type="submission" date="2019-09" db="EMBL/GenBank/DDBJ databases">
        <title>Mumia zhuanghuii sp. nov. isolated from the intestinal contents of plateau pika (Ochotona curzoniae) in the Qinghai-Tibet plateau of China.</title>
        <authorList>
            <person name="Tian Z."/>
        </authorList>
    </citation>
    <scope>NUCLEOTIDE SEQUENCE [LARGE SCALE GENOMIC DNA]</scope>
    <source>
        <strain evidence="7">JCM 30598</strain>
    </source>
</reference>
<dbReference type="PANTHER" id="PTHR30055">
    <property type="entry name" value="HTH-TYPE TRANSCRIPTIONAL REGULATOR RUTR"/>
    <property type="match status" value="1"/>
</dbReference>
<keyword evidence="1" id="KW-0805">Transcription regulation</keyword>
<evidence type="ECO:0000313" key="6">
    <source>
        <dbReference type="EMBL" id="KAA9110778.1"/>
    </source>
</evidence>
<dbReference type="EMBL" id="VYSA01000001">
    <property type="protein sequence ID" value="KAA9110778.1"/>
    <property type="molecule type" value="Genomic_DNA"/>
</dbReference>
<feature type="DNA-binding region" description="H-T-H motif" evidence="4">
    <location>
        <begin position="35"/>
        <end position="54"/>
    </location>
</feature>
<dbReference type="PRINTS" id="PR00455">
    <property type="entry name" value="HTHTETR"/>
</dbReference>
<comment type="caution">
    <text evidence="6">The sequence shown here is derived from an EMBL/GenBank/DDBJ whole genome shotgun (WGS) entry which is preliminary data.</text>
</comment>
<dbReference type="Proteomes" id="UP000325827">
    <property type="component" value="Unassembled WGS sequence"/>
</dbReference>
<gene>
    <name evidence="6" type="ORF">F6B43_03830</name>
</gene>
<dbReference type="RefSeq" id="WP_150447551.1">
    <property type="nucleotide sequence ID" value="NZ_VYSA01000001.1"/>
</dbReference>
<keyword evidence="2 4" id="KW-0238">DNA-binding</keyword>
<evidence type="ECO:0000256" key="3">
    <source>
        <dbReference type="ARBA" id="ARBA00023163"/>
    </source>
</evidence>
<dbReference type="SUPFAM" id="SSF46689">
    <property type="entry name" value="Homeodomain-like"/>
    <property type="match status" value="1"/>
</dbReference>
<evidence type="ECO:0000259" key="5">
    <source>
        <dbReference type="PROSITE" id="PS50977"/>
    </source>
</evidence>
<name>A0A5J5J7C8_9MICO</name>
<dbReference type="InterPro" id="IPR001647">
    <property type="entry name" value="HTH_TetR"/>
</dbReference>
<dbReference type="Pfam" id="PF00440">
    <property type="entry name" value="TetR_N"/>
    <property type="match status" value="1"/>
</dbReference>
<dbReference type="PROSITE" id="PS50977">
    <property type="entry name" value="HTH_TETR_2"/>
    <property type="match status" value="1"/>
</dbReference>
<evidence type="ECO:0000313" key="7">
    <source>
        <dbReference type="Proteomes" id="UP000325827"/>
    </source>
</evidence>
<feature type="domain" description="HTH tetR-type" evidence="5">
    <location>
        <begin position="12"/>
        <end position="72"/>
    </location>
</feature>
<dbReference type="Gene3D" id="1.10.357.10">
    <property type="entry name" value="Tetracycline Repressor, domain 2"/>
    <property type="match status" value="1"/>
</dbReference>
<dbReference type="InterPro" id="IPR009057">
    <property type="entry name" value="Homeodomain-like_sf"/>
</dbReference>
<dbReference type="InterPro" id="IPR050109">
    <property type="entry name" value="HTH-type_TetR-like_transc_reg"/>
</dbReference>
<protein>
    <submittedName>
        <fullName evidence="6">TetR family transcriptional regulator</fullName>
    </submittedName>
</protein>
<dbReference type="GO" id="GO:0003700">
    <property type="term" value="F:DNA-binding transcription factor activity"/>
    <property type="evidence" value="ECO:0007669"/>
    <property type="project" value="TreeGrafter"/>
</dbReference>
<evidence type="ECO:0000256" key="4">
    <source>
        <dbReference type="PROSITE-ProRule" id="PRU00335"/>
    </source>
</evidence>
<accession>A0A5J5J7C8</accession>
<keyword evidence="7" id="KW-1185">Reference proteome</keyword>
<dbReference type="InterPro" id="IPR041347">
    <property type="entry name" value="MftR_C"/>
</dbReference>
<dbReference type="AlphaFoldDB" id="A0A5J5J7C8"/>
<dbReference type="PANTHER" id="PTHR30055:SF238">
    <property type="entry name" value="MYCOFACTOCIN BIOSYNTHESIS TRANSCRIPTIONAL REGULATOR MFTR-RELATED"/>
    <property type="match status" value="1"/>
</dbReference>
<dbReference type="OrthoDB" id="956698at2"/>
<dbReference type="Pfam" id="PF17754">
    <property type="entry name" value="TetR_C_14"/>
    <property type="match status" value="1"/>
</dbReference>
<evidence type="ECO:0000256" key="1">
    <source>
        <dbReference type="ARBA" id="ARBA00023015"/>
    </source>
</evidence>
<evidence type="ECO:0000256" key="2">
    <source>
        <dbReference type="ARBA" id="ARBA00023125"/>
    </source>
</evidence>
<dbReference type="GO" id="GO:0000976">
    <property type="term" value="F:transcription cis-regulatory region binding"/>
    <property type="evidence" value="ECO:0007669"/>
    <property type="project" value="TreeGrafter"/>
</dbReference>
<sequence>MIPVTRSGRPRASSREVLAEAACELFLERGYEATSVADITSRAGVSRSSFFNYFSSKGDVLWAAFDERIAALIEKLEADTGSDAASAVRSGIAAIGDDLEPESLALAIANATAMGIELELERESAMRRARIASAVAARLRRGGDDALRAEVLAAAYAGAVLAAVERWAHEGPGRTALSGVLDRALAVVATLPTAAS</sequence>
<organism evidence="6 7">
    <name type="scientific">Microbacterium rhizomatis</name>
    <dbReference type="NCBI Taxonomy" id="1631477"/>
    <lineage>
        <taxon>Bacteria</taxon>
        <taxon>Bacillati</taxon>
        <taxon>Actinomycetota</taxon>
        <taxon>Actinomycetes</taxon>
        <taxon>Micrococcales</taxon>
        <taxon>Microbacteriaceae</taxon>
        <taxon>Microbacterium</taxon>
    </lineage>
</organism>
<keyword evidence="3" id="KW-0804">Transcription</keyword>